<dbReference type="Proteomes" id="UP000324222">
    <property type="component" value="Unassembled WGS sequence"/>
</dbReference>
<evidence type="ECO:0000313" key="2">
    <source>
        <dbReference type="Proteomes" id="UP000324222"/>
    </source>
</evidence>
<reference evidence="1 2" key="1">
    <citation type="submission" date="2019-05" db="EMBL/GenBank/DDBJ databases">
        <title>Another draft genome of Portunus trituberculatus and its Hox gene families provides insights of decapod evolution.</title>
        <authorList>
            <person name="Jeong J.-H."/>
            <person name="Song I."/>
            <person name="Kim S."/>
            <person name="Choi T."/>
            <person name="Kim D."/>
            <person name="Ryu S."/>
            <person name="Kim W."/>
        </authorList>
    </citation>
    <scope>NUCLEOTIDE SEQUENCE [LARGE SCALE GENOMIC DNA]</scope>
    <source>
        <tissue evidence="1">Muscle</tissue>
    </source>
</reference>
<name>A0A5B7GZ91_PORTR</name>
<dbReference type="AlphaFoldDB" id="A0A5B7GZ91"/>
<dbReference type="EMBL" id="VSRR010023585">
    <property type="protein sequence ID" value="MPC65611.1"/>
    <property type="molecule type" value="Genomic_DNA"/>
</dbReference>
<organism evidence="1 2">
    <name type="scientific">Portunus trituberculatus</name>
    <name type="common">Swimming crab</name>
    <name type="synonym">Neptunus trituberculatus</name>
    <dbReference type="NCBI Taxonomy" id="210409"/>
    <lineage>
        <taxon>Eukaryota</taxon>
        <taxon>Metazoa</taxon>
        <taxon>Ecdysozoa</taxon>
        <taxon>Arthropoda</taxon>
        <taxon>Crustacea</taxon>
        <taxon>Multicrustacea</taxon>
        <taxon>Malacostraca</taxon>
        <taxon>Eumalacostraca</taxon>
        <taxon>Eucarida</taxon>
        <taxon>Decapoda</taxon>
        <taxon>Pleocyemata</taxon>
        <taxon>Brachyura</taxon>
        <taxon>Eubrachyura</taxon>
        <taxon>Portunoidea</taxon>
        <taxon>Portunidae</taxon>
        <taxon>Portuninae</taxon>
        <taxon>Portunus</taxon>
    </lineage>
</organism>
<accession>A0A5B7GZ91</accession>
<evidence type="ECO:0000313" key="1">
    <source>
        <dbReference type="EMBL" id="MPC65611.1"/>
    </source>
</evidence>
<proteinExistence type="predicted"/>
<sequence>MKIKALQNTASCCESCAREHPSFRTQIKGTQNTHSFRLHKMGPCGRRTLLKTTYRYSFLHPLAVFPVTYRQPEHPAALPFAAYARASQLQPPPP</sequence>
<gene>
    <name evidence="1" type="ORF">E2C01_059749</name>
</gene>
<keyword evidence="2" id="KW-1185">Reference proteome</keyword>
<comment type="caution">
    <text evidence="1">The sequence shown here is derived from an EMBL/GenBank/DDBJ whole genome shotgun (WGS) entry which is preliminary data.</text>
</comment>
<protein>
    <submittedName>
        <fullName evidence="1">Uncharacterized protein</fullName>
    </submittedName>
</protein>